<protein>
    <submittedName>
        <fullName evidence="2">Uncharacterized protein</fullName>
    </submittedName>
</protein>
<gene>
    <name evidence="2" type="ORF">BRZCDTV_503</name>
</gene>
<organism evidence="2">
    <name type="scientific">Brazilian cedratvirus IHUMI</name>
    <dbReference type="NCBI Taxonomy" id="2126980"/>
    <lineage>
        <taxon>Viruses</taxon>
        <taxon>Pithoviruses</taxon>
        <taxon>Orthocedratvirinae</taxon>
        <taxon>Alphacedratvirus</taxon>
        <taxon>Alphacedratvirus brasiliense</taxon>
    </lineage>
</organism>
<name>A0A2R8FFJ3_9VIRU</name>
<evidence type="ECO:0000313" key="2">
    <source>
        <dbReference type="EMBL" id="SPN79764.1"/>
    </source>
</evidence>
<reference evidence="2" key="1">
    <citation type="submission" date="2018-03" db="EMBL/GenBank/DDBJ databases">
        <authorList>
            <consortium name="Urmite Genomes"/>
        </authorList>
    </citation>
    <scope>NUCLEOTIDE SEQUENCE [LARGE SCALE GENOMIC DNA]</scope>
    <source>
        <strain evidence="2">IHUMI-27.7</strain>
    </source>
</reference>
<proteinExistence type="predicted"/>
<evidence type="ECO:0000256" key="1">
    <source>
        <dbReference type="SAM" id="MobiDB-lite"/>
    </source>
</evidence>
<feature type="region of interest" description="Disordered" evidence="1">
    <location>
        <begin position="69"/>
        <end position="89"/>
    </location>
</feature>
<dbReference type="EMBL" id="LT994651">
    <property type="protein sequence ID" value="SPN79764.1"/>
    <property type="molecule type" value="Genomic_DNA"/>
</dbReference>
<accession>A0A2R8FFJ3</accession>
<dbReference type="Proteomes" id="UP000273054">
    <property type="component" value="Segment"/>
</dbReference>
<evidence type="ECO:0000313" key="3">
    <source>
        <dbReference type="Proteomes" id="UP000273054"/>
    </source>
</evidence>
<keyword evidence="3" id="KW-1185">Reference proteome</keyword>
<sequence>MSYTYNSATRTQGQGFVYPGSFQSNAQGAPVRRVYRATSVNGPYQDINIHRSTQGVIARNNYYAGNYNGGYQQSSSTSASTCPCARGRR</sequence>